<dbReference type="PANTHER" id="PTHR42978">
    <property type="entry name" value="QUORUM-QUENCHING LACTONASE YTNP-RELATED-RELATED"/>
    <property type="match status" value="1"/>
</dbReference>
<evidence type="ECO:0000313" key="8">
    <source>
        <dbReference type="Proteomes" id="UP000315235"/>
    </source>
</evidence>
<comment type="similarity">
    <text evidence="1">Belongs to the metallo-beta-lactamase superfamily.</text>
</comment>
<dbReference type="AlphaFoldDB" id="A0A553GUC0"/>
<reference evidence="7 8" key="1">
    <citation type="submission" date="2019-07" db="EMBL/GenBank/DDBJ databases">
        <title>Pseudomonas mangiferae sp. nov., isolated from bark of mango tree in Thailand.</title>
        <authorList>
            <person name="Srisuk N."/>
            <person name="Anurat P."/>
        </authorList>
    </citation>
    <scope>NUCLEOTIDE SEQUENCE [LARGE SCALE GENOMIC DNA]</scope>
    <source>
        <strain evidence="7 8">DMKU_BBB3-04</strain>
    </source>
</reference>
<dbReference type="InterPro" id="IPR036866">
    <property type="entry name" value="RibonucZ/Hydroxyglut_hydro"/>
</dbReference>
<dbReference type="EMBL" id="VJOY01000020">
    <property type="protein sequence ID" value="TRX73110.1"/>
    <property type="molecule type" value="Genomic_DNA"/>
</dbReference>
<sequence>MTLPPFLRQALAGALLAGLGLSVLAPAAVQAAAPQVRTQAPGFYRMMLGDFEITALSDGTVPQHMDRELKDAAPGQVEALLARAHQTLPVETSINAFLINTGKQLLLVDTGAGRAFGPQVANRLVGNLRAAGYRPEQIDAVLLTHVHSDHSGGLVVDGQPVFPKARVYLDQRELDYWSSDEARAQAPEQKKPWFAAGRASLAPYAQDGRLRPFNAPQTLFAGVSVIPAPGHTPGHSFYVVESQGQKLVFWGDLVHAEAVQFPVPTITISYDSDQGTAAHHRLAAFADASREGYWVAAPHISFPGLGHVVPDGDAYRWLPAPYSLGVEKR</sequence>
<dbReference type="Gene3D" id="3.60.15.10">
    <property type="entry name" value="Ribonuclease Z/Hydroxyacylglutathione hydrolase-like"/>
    <property type="match status" value="1"/>
</dbReference>
<evidence type="ECO:0000256" key="5">
    <source>
        <dbReference type="SAM" id="SignalP"/>
    </source>
</evidence>
<dbReference type="SUPFAM" id="SSF56281">
    <property type="entry name" value="Metallo-hydrolase/oxidoreductase"/>
    <property type="match status" value="1"/>
</dbReference>
<feature type="domain" description="Metallo-beta-lactamase" evidence="6">
    <location>
        <begin position="93"/>
        <end position="299"/>
    </location>
</feature>
<evidence type="ECO:0000313" key="7">
    <source>
        <dbReference type="EMBL" id="TRX73110.1"/>
    </source>
</evidence>
<dbReference type="InterPro" id="IPR051013">
    <property type="entry name" value="MBL_superfamily_lactonases"/>
</dbReference>
<dbReference type="CDD" id="cd07720">
    <property type="entry name" value="OPHC2-like_MBL-fold"/>
    <property type="match status" value="1"/>
</dbReference>
<proteinExistence type="inferred from homology"/>
<evidence type="ECO:0000256" key="3">
    <source>
        <dbReference type="ARBA" id="ARBA00022801"/>
    </source>
</evidence>
<feature type="chain" id="PRO_5022014477" evidence="5">
    <location>
        <begin position="28"/>
        <end position="329"/>
    </location>
</feature>
<dbReference type="Pfam" id="PF00753">
    <property type="entry name" value="Lactamase_B"/>
    <property type="match status" value="1"/>
</dbReference>
<accession>A0A553GUC0</accession>
<dbReference type="InterPro" id="IPR001279">
    <property type="entry name" value="Metallo-B-lactamas"/>
</dbReference>
<protein>
    <submittedName>
        <fullName evidence="7">MBL fold metallo-hydrolase</fullName>
    </submittedName>
</protein>
<evidence type="ECO:0000256" key="4">
    <source>
        <dbReference type="ARBA" id="ARBA00022833"/>
    </source>
</evidence>
<evidence type="ECO:0000256" key="1">
    <source>
        <dbReference type="ARBA" id="ARBA00007749"/>
    </source>
</evidence>
<keyword evidence="8" id="KW-1185">Reference proteome</keyword>
<gene>
    <name evidence="7" type="ORF">FM069_19480</name>
</gene>
<dbReference type="OrthoDB" id="5443440at2"/>
<comment type="caution">
    <text evidence="7">The sequence shown here is derived from an EMBL/GenBank/DDBJ whole genome shotgun (WGS) entry which is preliminary data.</text>
</comment>
<dbReference type="Proteomes" id="UP000315235">
    <property type="component" value="Unassembled WGS sequence"/>
</dbReference>
<evidence type="ECO:0000256" key="2">
    <source>
        <dbReference type="ARBA" id="ARBA00022723"/>
    </source>
</evidence>
<dbReference type="PANTHER" id="PTHR42978:SF6">
    <property type="entry name" value="QUORUM-QUENCHING LACTONASE YTNP-RELATED"/>
    <property type="match status" value="1"/>
</dbReference>
<dbReference type="GO" id="GO:0046872">
    <property type="term" value="F:metal ion binding"/>
    <property type="evidence" value="ECO:0007669"/>
    <property type="project" value="UniProtKB-KW"/>
</dbReference>
<keyword evidence="4" id="KW-0862">Zinc</keyword>
<feature type="signal peptide" evidence="5">
    <location>
        <begin position="1"/>
        <end position="27"/>
    </location>
</feature>
<evidence type="ECO:0000259" key="6">
    <source>
        <dbReference type="SMART" id="SM00849"/>
    </source>
</evidence>
<name>A0A553GUC0_9PSED</name>
<dbReference type="RefSeq" id="WP_143490082.1">
    <property type="nucleotide sequence ID" value="NZ_VJOY01000020.1"/>
</dbReference>
<keyword evidence="5" id="KW-0732">Signal</keyword>
<dbReference type="GO" id="GO:0016787">
    <property type="term" value="F:hydrolase activity"/>
    <property type="evidence" value="ECO:0007669"/>
    <property type="project" value="UniProtKB-KW"/>
</dbReference>
<organism evidence="7 8">
    <name type="scientific">Pseudomonas mangiferae</name>
    <dbReference type="NCBI Taxonomy" id="2593654"/>
    <lineage>
        <taxon>Bacteria</taxon>
        <taxon>Pseudomonadati</taxon>
        <taxon>Pseudomonadota</taxon>
        <taxon>Gammaproteobacteria</taxon>
        <taxon>Pseudomonadales</taxon>
        <taxon>Pseudomonadaceae</taxon>
        <taxon>Pseudomonas</taxon>
    </lineage>
</organism>
<dbReference type="SMART" id="SM00849">
    <property type="entry name" value="Lactamase_B"/>
    <property type="match status" value="1"/>
</dbReference>
<keyword evidence="2" id="KW-0479">Metal-binding</keyword>
<keyword evidence="3 7" id="KW-0378">Hydrolase</keyword>